<dbReference type="STRING" id="42156.A0A3P6TE36"/>
<keyword evidence="9" id="KW-0472">Membrane</keyword>
<feature type="transmembrane region" description="Helical" evidence="9">
    <location>
        <begin position="131"/>
        <end position="149"/>
    </location>
</feature>
<dbReference type="GO" id="GO:0005789">
    <property type="term" value="C:endoplasmic reticulum membrane"/>
    <property type="evidence" value="ECO:0007669"/>
    <property type="project" value="UniProtKB-SubCell"/>
</dbReference>
<evidence type="ECO:0000256" key="3">
    <source>
        <dbReference type="ARBA" id="ARBA00022782"/>
    </source>
</evidence>
<proteinExistence type="predicted"/>
<feature type="transmembrane region" description="Helical" evidence="9">
    <location>
        <begin position="30"/>
        <end position="49"/>
    </location>
</feature>
<evidence type="ECO:0008006" key="12">
    <source>
        <dbReference type="Google" id="ProtNLM"/>
    </source>
</evidence>
<dbReference type="Proteomes" id="UP000277928">
    <property type="component" value="Unassembled WGS sequence"/>
</dbReference>
<name>A0A3P6TE36_LITSI</name>
<evidence type="ECO:0000256" key="5">
    <source>
        <dbReference type="ARBA" id="ARBA00022848"/>
    </source>
</evidence>
<keyword evidence="5" id="KW-0492">Microsome</keyword>
<reference evidence="10 11" key="1">
    <citation type="submission" date="2018-08" db="EMBL/GenBank/DDBJ databases">
        <authorList>
            <person name="Laetsch R D."/>
            <person name="Stevens L."/>
            <person name="Kumar S."/>
            <person name="Blaxter L. M."/>
        </authorList>
    </citation>
    <scope>NUCLEOTIDE SEQUENCE [LARGE SCALE GENOMIC DNA]</scope>
</reference>
<keyword evidence="9" id="KW-1133">Transmembrane helix</keyword>
<organism evidence="10 11">
    <name type="scientific">Litomosoides sigmodontis</name>
    <name type="common">Filarial nematode worm</name>
    <dbReference type="NCBI Taxonomy" id="42156"/>
    <lineage>
        <taxon>Eukaryota</taxon>
        <taxon>Metazoa</taxon>
        <taxon>Ecdysozoa</taxon>
        <taxon>Nematoda</taxon>
        <taxon>Chromadorea</taxon>
        <taxon>Rhabditida</taxon>
        <taxon>Spirurina</taxon>
        <taxon>Spiruromorpha</taxon>
        <taxon>Filarioidea</taxon>
        <taxon>Onchocercidae</taxon>
        <taxon>Litomosoides</taxon>
    </lineage>
</organism>
<evidence type="ECO:0000256" key="8">
    <source>
        <dbReference type="ARBA" id="ARBA00023098"/>
    </source>
</evidence>
<evidence type="ECO:0000313" key="11">
    <source>
        <dbReference type="Proteomes" id="UP000277928"/>
    </source>
</evidence>
<dbReference type="OMA" id="MAYGMIA"/>
<gene>
    <name evidence="10" type="ORF">NLS_LOCUS7611</name>
</gene>
<dbReference type="GO" id="GO:0003865">
    <property type="term" value="F:3-oxo-5-alpha-steroid 4-dehydrogenase activity"/>
    <property type="evidence" value="ECO:0007669"/>
    <property type="project" value="TreeGrafter"/>
</dbReference>
<feature type="transmembrane region" description="Helical" evidence="9">
    <location>
        <begin position="6"/>
        <end position="23"/>
    </location>
</feature>
<evidence type="ECO:0000256" key="2">
    <source>
        <dbReference type="ARBA" id="ARBA00004524"/>
    </source>
</evidence>
<evidence type="ECO:0000256" key="9">
    <source>
        <dbReference type="SAM" id="Phobius"/>
    </source>
</evidence>
<dbReference type="PANTHER" id="PTHR10556">
    <property type="entry name" value="3-OXO-5-ALPHA-STEROID 4-DEHYDROGENASE"/>
    <property type="match status" value="1"/>
</dbReference>
<protein>
    <recommendedName>
        <fullName evidence="12">Steroid 5-alpha reductase C-terminal domain-containing protein</fullName>
    </recommendedName>
</protein>
<keyword evidence="7" id="KW-0560">Oxidoreductase</keyword>
<dbReference type="InterPro" id="IPR039357">
    <property type="entry name" value="SRD5A/TECR"/>
</dbReference>
<dbReference type="GO" id="GO:0030154">
    <property type="term" value="P:cell differentiation"/>
    <property type="evidence" value="ECO:0007669"/>
    <property type="project" value="UniProtKB-KW"/>
</dbReference>
<feature type="transmembrane region" description="Helical" evidence="9">
    <location>
        <begin position="87"/>
        <end position="111"/>
    </location>
</feature>
<evidence type="ECO:0000256" key="6">
    <source>
        <dbReference type="ARBA" id="ARBA00022857"/>
    </source>
</evidence>
<keyword evidence="3" id="KW-0221">Differentiation</keyword>
<keyword evidence="9" id="KW-0812">Transmembrane</keyword>
<evidence type="ECO:0000256" key="1">
    <source>
        <dbReference type="ARBA" id="ARBA00004477"/>
    </source>
</evidence>
<evidence type="ECO:0000256" key="4">
    <source>
        <dbReference type="ARBA" id="ARBA00022824"/>
    </source>
</evidence>
<evidence type="ECO:0000313" key="10">
    <source>
        <dbReference type="EMBL" id="VDK86426.1"/>
    </source>
</evidence>
<keyword evidence="11" id="KW-1185">Reference proteome</keyword>
<sequence>MKGVLLGGWMVGQVTICLILFLVDMVIEMLSYGMLISGLIMFAALLSGFKATYGRYSQHSHLPVPLIPARWAWFIQELPSLCIPLHYLITGISGLPLINAFILTLFCSHYINRALIYPFLMKGSTGTPAHIFLLALLFCTVNGCVQAIWHSRNAVYNESLKDSVFCCIG</sequence>
<keyword evidence="6" id="KW-0521">NADP</keyword>
<accession>A0A3P6TE36</accession>
<dbReference type="EMBL" id="UYRX01000814">
    <property type="protein sequence ID" value="VDK86426.1"/>
    <property type="molecule type" value="Genomic_DNA"/>
</dbReference>
<dbReference type="AlphaFoldDB" id="A0A3P6TE36"/>
<comment type="subcellular location">
    <subcellularLocation>
        <location evidence="1">Endoplasmic reticulum membrane</location>
        <topology evidence="1">Multi-pass membrane protein</topology>
    </subcellularLocation>
    <subcellularLocation>
        <location evidence="2">Microsome membrane</location>
    </subcellularLocation>
</comment>
<keyword evidence="4" id="KW-0256">Endoplasmic reticulum</keyword>
<dbReference type="PANTHER" id="PTHR10556:SF57">
    <property type="entry name" value="3-OXO-5-ALPHA-STEROID 4-DEHYDROGENASE 1"/>
    <property type="match status" value="1"/>
</dbReference>
<dbReference type="GO" id="GO:0006694">
    <property type="term" value="P:steroid biosynthetic process"/>
    <property type="evidence" value="ECO:0007669"/>
    <property type="project" value="TreeGrafter"/>
</dbReference>
<keyword evidence="8" id="KW-0443">Lipid metabolism</keyword>
<evidence type="ECO:0000256" key="7">
    <source>
        <dbReference type="ARBA" id="ARBA00023002"/>
    </source>
</evidence>
<dbReference type="OrthoDB" id="5788137at2759"/>